<evidence type="ECO:0000256" key="4">
    <source>
        <dbReference type="ARBA" id="ARBA00022840"/>
    </source>
</evidence>
<feature type="domain" description="NB-ARC" evidence="6">
    <location>
        <begin position="186"/>
        <end position="244"/>
    </location>
</feature>
<dbReference type="AlphaFoldDB" id="A0AAE0E9P9"/>
<accession>A0AAE0E9P9</accession>
<dbReference type="GO" id="GO:0006952">
    <property type="term" value="P:defense response"/>
    <property type="evidence" value="ECO:0007669"/>
    <property type="project" value="UniProtKB-KW"/>
</dbReference>
<organism evidence="8 9">
    <name type="scientific">Dipteronia sinensis</name>
    <dbReference type="NCBI Taxonomy" id="43782"/>
    <lineage>
        <taxon>Eukaryota</taxon>
        <taxon>Viridiplantae</taxon>
        <taxon>Streptophyta</taxon>
        <taxon>Embryophyta</taxon>
        <taxon>Tracheophyta</taxon>
        <taxon>Spermatophyta</taxon>
        <taxon>Magnoliopsida</taxon>
        <taxon>eudicotyledons</taxon>
        <taxon>Gunneridae</taxon>
        <taxon>Pentapetalae</taxon>
        <taxon>rosids</taxon>
        <taxon>malvids</taxon>
        <taxon>Sapindales</taxon>
        <taxon>Sapindaceae</taxon>
        <taxon>Hippocastanoideae</taxon>
        <taxon>Acereae</taxon>
        <taxon>Dipteronia</taxon>
    </lineage>
</organism>
<dbReference type="Gene3D" id="1.20.5.4130">
    <property type="match status" value="1"/>
</dbReference>
<reference evidence="8" key="1">
    <citation type="journal article" date="2023" name="Plant J.">
        <title>Genome sequences and population genomics provide insights into the demographic history, inbreeding, and mutation load of two 'living fossil' tree species of Dipteronia.</title>
        <authorList>
            <person name="Feng Y."/>
            <person name="Comes H.P."/>
            <person name="Chen J."/>
            <person name="Zhu S."/>
            <person name="Lu R."/>
            <person name="Zhang X."/>
            <person name="Li P."/>
            <person name="Qiu J."/>
            <person name="Olsen K.M."/>
            <person name="Qiu Y."/>
        </authorList>
    </citation>
    <scope>NUCLEOTIDE SEQUENCE</scope>
    <source>
        <strain evidence="8">NBL</strain>
    </source>
</reference>
<evidence type="ECO:0000256" key="3">
    <source>
        <dbReference type="ARBA" id="ARBA00022821"/>
    </source>
</evidence>
<dbReference type="PANTHER" id="PTHR36766:SF70">
    <property type="entry name" value="DISEASE RESISTANCE PROTEIN RGA4"/>
    <property type="match status" value="1"/>
</dbReference>
<keyword evidence="5" id="KW-0175">Coiled coil</keyword>
<sequence length="277" mass="31997">MPGGHRYKIMIIILSNVTKFLHKQNVPLGRWCVDIIELEKLETILSSFRAVLLDAEKQQLHNNDVRRGLKMLKDACYDAEDVLEELEIEALHNRQLKMDQSRSIARKVRDFISCSSSLRFMVESSEQIKEIRERLGGIEDDLSKFGFKETVVHHHQDINGNIPKEREVITHSSFVVASDVFERDGDKENIINFLMHDDSNVSDNLDIHGNIIYISGPSGIGKTTLAKLVYNDKRIDETFDIKMWDDRESKLGKDIMRLKRWLFILRSRSCLIKVAAS</sequence>
<keyword evidence="9" id="KW-1185">Reference proteome</keyword>
<gene>
    <name evidence="8" type="ORF">Dsin_014298</name>
</gene>
<dbReference type="SUPFAM" id="SSF52540">
    <property type="entry name" value="P-loop containing nucleoside triphosphate hydrolases"/>
    <property type="match status" value="1"/>
</dbReference>
<name>A0AAE0E9P9_9ROSI</name>
<protein>
    <submittedName>
        <fullName evidence="8">Uncharacterized protein</fullName>
    </submittedName>
</protein>
<dbReference type="GO" id="GO:0005524">
    <property type="term" value="F:ATP binding"/>
    <property type="evidence" value="ECO:0007669"/>
    <property type="project" value="UniProtKB-KW"/>
</dbReference>
<keyword evidence="1" id="KW-0677">Repeat</keyword>
<keyword evidence="4" id="KW-0067">ATP-binding</keyword>
<dbReference type="Pfam" id="PF18052">
    <property type="entry name" value="Rx_N"/>
    <property type="match status" value="1"/>
</dbReference>
<dbReference type="Proteomes" id="UP001281410">
    <property type="component" value="Unassembled WGS sequence"/>
</dbReference>
<dbReference type="Gene3D" id="3.40.50.300">
    <property type="entry name" value="P-loop containing nucleotide triphosphate hydrolases"/>
    <property type="match status" value="1"/>
</dbReference>
<evidence type="ECO:0000259" key="6">
    <source>
        <dbReference type="Pfam" id="PF00931"/>
    </source>
</evidence>
<comment type="caution">
    <text evidence="8">The sequence shown here is derived from an EMBL/GenBank/DDBJ whole genome shotgun (WGS) entry which is preliminary data.</text>
</comment>
<dbReference type="PANTHER" id="PTHR36766">
    <property type="entry name" value="PLANT BROAD-SPECTRUM MILDEW RESISTANCE PROTEIN RPW8"/>
    <property type="match status" value="1"/>
</dbReference>
<dbReference type="GO" id="GO:0043531">
    <property type="term" value="F:ADP binding"/>
    <property type="evidence" value="ECO:0007669"/>
    <property type="project" value="InterPro"/>
</dbReference>
<evidence type="ECO:0000313" key="9">
    <source>
        <dbReference type="Proteomes" id="UP001281410"/>
    </source>
</evidence>
<dbReference type="Pfam" id="PF00931">
    <property type="entry name" value="NB-ARC"/>
    <property type="match status" value="1"/>
</dbReference>
<proteinExistence type="predicted"/>
<keyword evidence="3" id="KW-0611">Plant defense</keyword>
<evidence type="ECO:0000313" key="8">
    <source>
        <dbReference type="EMBL" id="KAK3220328.1"/>
    </source>
</evidence>
<evidence type="ECO:0000256" key="5">
    <source>
        <dbReference type="SAM" id="Coils"/>
    </source>
</evidence>
<dbReference type="EMBL" id="JANJYJ010000004">
    <property type="protein sequence ID" value="KAK3220328.1"/>
    <property type="molecule type" value="Genomic_DNA"/>
</dbReference>
<evidence type="ECO:0000256" key="2">
    <source>
        <dbReference type="ARBA" id="ARBA00022741"/>
    </source>
</evidence>
<evidence type="ECO:0000256" key="1">
    <source>
        <dbReference type="ARBA" id="ARBA00022737"/>
    </source>
</evidence>
<feature type="domain" description="Disease resistance N-terminal" evidence="7">
    <location>
        <begin position="37"/>
        <end position="99"/>
    </location>
</feature>
<keyword evidence="2" id="KW-0547">Nucleotide-binding</keyword>
<dbReference type="InterPro" id="IPR027417">
    <property type="entry name" value="P-loop_NTPase"/>
</dbReference>
<feature type="coiled-coil region" evidence="5">
    <location>
        <begin position="38"/>
        <end position="89"/>
    </location>
</feature>
<dbReference type="InterPro" id="IPR002182">
    <property type="entry name" value="NB-ARC"/>
</dbReference>
<evidence type="ECO:0000259" key="7">
    <source>
        <dbReference type="Pfam" id="PF18052"/>
    </source>
</evidence>
<dbReference type="InterPro" id="IPR041118">
    <property type="entry name" value="Rx_N"/>
</dbReference>